<keyword evidence="10 16" id="KW-0479">Metal-binding</keyword>
<keyword evidence="8" id="KW-0677">Repeat</keyword>
<feature type="compositionally biased region" description="Polar residues" evidence="18">
    <location>
        <begin position="22"/>
        <end position="37"/>
    </location>
</feature>
<evidence type="ECO:0000313" key="21">
    <source>
        <dbReference type="Proteomes" id="UP000092461"/>
    </source>
</evidence>
<evidence type="ECO:0000256" key="14">
    <source>
        <dbReference type="ARBA" id="ARBA00023242"/>
    </source>
</evidence>
<dbReference type="GO" id="GO:0036297">
    <property type="term" value="P:interstrand cross-link repair"/>
    <property type="evidence" value="ECO:0007669"/>
    <property type="project" value="InterPro"/>
</dbReference>
<protein>
    <recommendedName>
        <fullName evidence="4">RING-type E3 ubiquitin transferase</fullName>
        <ecNumber evidence="4">2.3.2.27</ecNumber>
    </recommendedName>
</protein>
<comment type="subcellular location">
    <subcellularLocation>
        <location evidence="2">Cytoplasm</location>
    </subcellularLocation>
    <subcellularLocation>
        <location evidence="15">Nucleus</location>
        <location evidence="15">Nuclear body</location>
    </subcellularLocation>
</comment>
<keyword evidence="12" id="KW-0862">Zinc</keyword>
<dbReference type="SMART" id="SM00184">
    <property type="entry name" value="RING"/>
    <property type="match status" value="1"/>
</dbReference>
<feature type="compositionally biased region" description="Polar residues" evidence="18">
    <location>
        <begin position="78"/>
        <end position="89"/>
    </location>
</feature>
<dbReference type="InterPro" id="IPR056527">
    <property type="entry name" value="WD40_RFWD3"/>
</dbReference>
<evidence type="ECO:0000256" key="7">
    <source>
        <dbReference type="ARBA" id="ARBA00022679"/>
    </source>
</evidence>
<dbReference type="EnsemblMetazoa" id="LLOJ001335-RA">
    <property type="protein sequence ID" value="LLOJ001335-PA"/>
    <property type="gene ID" value="LLOJ001335"/>
</dbReference>
<evidence type="ECO:0000256" key="11">
    <source>
        <dbReference type="ARBA" id="ARBA00022786"/>
    </source>
</evidence>
<feature type="compositionally biased region" description="Basic and acidic residues" evidence="18">
    <location>
        <begin position="38"/>
        <end position="61"/>
    </location>
</feature>
<dbReference type="Pfam" id="PF23419">
    <property type="entry name" value="WD40_RFWD3"/>
    <property type="match status" value="1"/>
</dbReference>
<dbReference type="SUPFAM" id="SSF50978">
    <property type="entry name" value="WD40 repeat-like"/>
    <property type="match status" value="1"/>
</dbReference>
<dbReference type="InterPro" id="IPR036322">
    <property type="entry name" value="WD40_repeat_dom_sf"/>
</dbReference>
<dbReference type="PROSITE" id="PS50089">
    <property type="entry name" value="ZF_RING_2"/>
    <property type="match status" value="1"/>
</dbReference>
<dbReference type="Gene3D" id="3.30.40.10">
    <property type="entry name" value="Zinc/RING finger domain, C3HC4 (zinc finger)"/>
    <property type="match status" value="1"/>
</dbReference>
<keyword evidence="5" id="KW-0963">Cytoplasm</keyword>
<proteinExistence type="predicted"/>
<evidence type="ECO:0000256" key="8">
    <source>
        <dbReference type="ARBA" id="ARBA00022737"/>
    </source>
</evidence>
<dbReference type="AlphaFoldDB" id="A0A1B0CB36"/>
<dbReference type="EC" id="2.3.2.27" evidence="4"/>
<dbReference type="Pfam" id="PF13639">
    <property type="entry name" value="zf-RING_2"/>
    <property type="match status" value="1"/>
</dbReference>
<keyword evidence="21" id="KW-1185">Reference proteome</keyword>
<dbReference type="Gene3D" id="2.130.10.10">
    <property type="entry name" value="YVTN repeat-like/Quinoprotein amine dehydrogenase"/>
    <property type="match status" value="1"/>
</dbReference>
<evidence type="ECO:0000256" key="17">
    <source>
        <dbReference type="SAM" id="Coils"/>
    </source>
</evidence>
<dbReference type="SUPFAM" id="SSF57850">
    <property type="entry name" value="RING/U-box"/>
    <property type="match status" value="1"/>
</dbReference>
<dbReference type="GO" id="GO:0016604">
    <property type="term" value="C:nuclear body"/>
    <property type="evidence" value="ECO:0007669"/>
    <property type="project" value="UniProtKB-SubCell"/>
</dbReference>
<evidence type="ECO:0000256" key="12">
    <source>
        <dbReference type="ARBA" id="ARBA00022833"/>
    </source>
</evidence>
<keyword evidence="7" id="KW-0808">Transferase</keyword>
<dbReference type="EMBL" id="AJWK01004787">
    <property type="status" value="NOT_ANNOTATED_CDS"/>
    <property type="molecule type" value="Genomic_DNA"/>
</dbReference>
<feature type="region of interest" description="Disordered" evidence="18">
    <location>
        <begin position="22"/>
        <end position="97"/>
    </location>
</feature>
<evidence type="ECO:0000313" key="20">
    <source>
        <dbReference type="EnsemblMetazoa" id="LLOJ001335-PA"/>
    </source>
</evidence>
<dbReference type="InterPro" id="IPR015943">
    <property type="entry name" value="WD40/YVTN_repeat-like_dom_sf"/>
</dbReference>
<evidence type="ECO:0000256" key="18">
    <source>
        <dbReference type="SAM" id="MobiDB-lite"/>
    </source>
</evidence>
<feature type="coiled-coil region" evidence="17">
    <location>
        <begin position="174"/>
        <end position="222"/>
    </location>
</feature>
<dbReference type="InterPro" id="IPR001841">
    <property type="entry name" value="Znf_RING"/>
</dbReference>
<evidence type="ECO:0000256" key="2">
    <source>
        <dbReference type="ARBA" id="ARBA00004496"/>
    </source>
</evidence>
<dbReference type="Proteomes" id="UP000092461">
    <property type="component" value="Unassembled WGS sequence"/>
</dbReference>
<sequence>MDEDDNNQPAALSPRVLLYDIVQQSSNAPDQQVQDTPGRSEARGNRRRYSESREVSPHSEDDIMVENLKKRKKRGSVKISSPTQSQKTVTPKKDDQDDDGVMCPICYEEWDMSGVHRLTSLKCGHLFGHSCIKRWLNECPPNARVCPSCKTKATMRDMRFLYAKRLRMVDNSEVERLKTALEETITKKSHLETEMALLRMRYEHQLTENSKLTREIRRLREQTEMSLFDNTDYYMEKNVEIGREAGCRVIQFGKNSKTLVVSQKSNQNLFPGYGVRFVDVETLRPTTFMHMSSRSIRDMAFDNEAELLVGASLEHIVKVFDVSTKSCNVVLKCPEEDHPMSKMIWTSCFDRTRDHAVIVGCQNGRVARFDMRCPTTPQDFRPVIDMASIPPDNTLPYGGIVVCTLQNLWLYDFAPHGLPRDITALPVEGPFTAMVYSEINKYILITLRPSQAANRHTSQLIVGRLDREGECIIFKITNRFIGSTSMPSMYRSTFINVEQDTLVAGYVHSSKVLTTWSIRDDSRQQIISATEPILDFSSFKVNSQTYLGAITDTKCRIYK</sequence>
<comment type="pathway">
    <text evidence="3">Protein modification; protein ubiquitination.</text>
</comment>
<keyword evidence="17" id="KW-0175">Coiled coil</keyword>
<organism evidence="20 21">
    <name type="scientific">Lutzomyia longipalpis</name>
    <name type="common">Sand fly</name>
    <dbReference type="NCBI Taxonomy" id="7200"/>
    <lineage>
        <taxon>Eukaryota</taxon>
        <taxon>Metazoa</taxon>
        <taxon>Ecdysozoa</taxon>
        <taxon>Arthropoda</taxon>
        <taxon>Hexapoda</taxon>
        <taxon>Insecta</taxon>
        <taxon>Pterygota</taxon>
        <taxon>Neoptera</taxon>
        <taxon>Endopterygota</taxon>
        <taxon>Diptera</taxon>
        <taxon>Nematocera</taxon>
        <taxon>Psychodoidea</taxon>
        <taxon>Psychodidae</taxon>
        <taxon>Lutzomyia</taxon>
        <taxon>Lutzomyia</taxon>
    </lineage>
</organism>
<keyword evidence="6" id="KW-0853">WD repeat</keyword>
<evidence type="ECO:0000256" key="9">
    <source>
        <dbReference type="ARBA" id="ARBA00022763"/>
    </source>
</evidence>
<evidence type="ECO:0000256" key="13">
    <source>
        <dbReference type="ARBA" id="ARBA00023204"/>
    </source>
</evidence>
<feature type="domain" description="RING-type" evidence="19">
    <location>
        <begin position="103"/>
        <end position="150"/>
    </location>
</feature>
<name>A0A1B0CB36_LUTLO</name>
<dbReference type="CDD" id="cd16450">
    <property type="entry name" value="mRING-C3HGC3_RFWD3"/>
    <property type="match status" value="1"/>
</dbReference>
<dbReference type="GO" id="GO:0005737">
    <property type="term" value="C:cytoplasm"/>
    <property type="evidence" value="ECO:0007669"/>
    <property type="project" value="UniProtKB-SubCell"/>
</dbReference>
<evidence type="ECO:0000256" key="6">
    <source>
        <dbReference type="ARBA" id="ARBA00022574"/>
    </source>
</evidence>
<dbReference type="VEuPathDB" id="VectorBase:LLONM1_006496"/>
<dbReference type="GO" id="GO:0016567">
    <property type="term" value="P:protein ubiquitination"/>
    <property type="evidence" value="ECO:0007669"/>
    <property type="project" value="InterPro"/>
</dbReference>
<dbReference type="InterPro" id="IPR013083">
    <property type="entry name" value="Znf_RING/FYVE/PHD"/>
</dbReference>
<evidence type="ECO:0000256" key="16">
    <source>
        <dbReference type="PROSITE-ProRule" id="PRU00175"/>
    </source>
</evidence>
<evidence type="ECO:0000256" key="4">
    <source>
        <dbReference type="ARBA" id="ARBA00012483"/>
    </source>
</evidence>
<keyword evidence="14" id="KW-0539">Nucleus</keyword>
<comment type="catalytic activity">
    <reaction evidence="1">
        <text>S-ubiquitinyl-[E2 ubiquitin-conjugating enzyme]-L-cysteine + [acceptor protein]-L-lysine = [E2 ubiquitin-conjugating enzyme]-L-cysteine + N(6)-ubiquitinyl-[acceptor protein]-L-lysine.</text>
        <dbReference type="EC" id="2.3.2.27"/>
    </reaction>
</comment>
<evidence type="ECO:0000256" key="1">
    <source>
        <dbReference type="ARBA" id="ARBA00000900"/>
    </source>
</evidence>
<dbReference type="PANTHER" id="PTHR16047:SF7">
    <property type="entry name" value="E3 UBIQUITIN-PROTEIN LIGASE RFWD3"/>
    <property type="match status" value="1"/>
</dbReference>
<keyword evidence="11" id="KW-0833">Ubl conjugation pathway</keyword>
<keyword evidence="13" id="KW-0234">DNA repair</keyword>
<reference evidence="20" key="1">
    <citation type="submission" date="2020-05" db="UniProtKB">
        <authorList>
            <consortium name="EnsemblMetazoa"/>
        </authorList>
    </citation>
    <scope>IDENTIFICATION</scope>
    <source>
        <strain evidence="20">Jacobina</strain>
    </source>
</reference>
<dbReference type="PANTHER" id="PTHR16047">
    <property type="entry name" value="RFWD3 PROTEIN"/>
    <property type="match status" value="1"/>
</dbReference>
<dbReference type="InterPro" id="IPR037381">
    <property type="entry name" value="RFWD3"/>
</dbReference>
<dbReference type="GO" id="GO:0061630">
    <property type="term" value="F:ubiquitin protein ligase activity"/>
    <property type="evidence" value="ECO:0007669"/>
    <property type="project" value="UniProtKB-EC"/>
</dbReference>
<evidence type="ECO:0000256" key="5">
    <source>
        <dbReference type="ARBA" id="ARBA00022490"/>
    </source>
</evidence>
<dbReference type="GO" id="GO:0008270">
    <property type="term" value="F:zinc ion binding"/>
    <property type="evidence" value="ECO:0007669"/>
    <property type="project" value="UniProtKB-KW"/>
</dbReference>
<evidence type="ECO:0000256" key="15">
    <source>
        <dbReference type="ARBA" id="ARBA00034306"/>
    </source>
</evidence>
<keyword evidence="9" id="KW-0227">DNA damage</keyword>
<dbReference type="VEuPathDB" id="VectorBase:LLOJ001335"/>
<keyword evidence="10 16" id="KW-0863">Zinc-finger</keyword>
<evidence type="ECO:0000256" key="3">
    <source>
        <dbReference type="ARBA" id="ARBA00004906"/>
    </source>
</evidence>
<accession>A0A1B0CB36</accession>
<evidence type="ECO:0000256" key="10">
    <source>
        <dbReference type="ARBA" id="ARBA00022771"/>
    </source>
</evidence>
<evidence type="ECO:0000259" key="19">
    <source>
        <dbReference type="PROSITE" id="PS50089"/>
    </source>
</evidence>